<feature type="region of interest" description="Disordered" evidence="5">
    <location>
        <begin position="528"/>
        <end position="553"/>
    </location>
</feature>
<evidence type="ECO:0000256" key="1">
    <source>
        <dbReference type="ARBA" id="ARBA00004141"/>
    </source>
</evidence>
<protein>
    <recommendedName>
        <fullName evidence="9">Major facilitator superfamily (MFS) profile domain-containing protein</fullName>
    </recommendedName>
</protein>
<comment type="caution">
    <text evidence="7">The sequence shown here is derived from an EMBL/GenBank/DDBJ whole genome shotgun (WGS) entry which is preliminary data.</text>
</comment>
<feature type="transmembrane region" description="Helical" evidence="6">
    <location>
        <begin position="71"/>
        <end position="94"/>
    </location>
</feature>
<feature type="transmembrane region" description="Helical" evidence="6">
    <location>
        <begin position="7"/>
        <end position="25"/>
    </location>
</feature>
<evidence type="ECO:0000256" key="2">
    <source>
        <dbReference type="ARBA" id="ARBA00022692"/>
    </source>
</evidence>
<evidence type="ECO:0008006" key="9">
    <source>
        <dbReference type="Google" id="ProtNLM"/>
    </source>
</evidence>
<keyword evidence="8" id="KW-1185">Reference proteome</keyword>
<keyword evidence="4 6" id="KW-0472">Membrane</keyword>
<dbReference type="PANTHER" id="PTHR23501">
    <property type="entry name" value="MAJOR FACILITATOR SUPERFAMILY"/>
    <property type="match status" value="1"/>
</dbReference>
<dbReference type="PANTHER" id="PTHR23501:SF55">
    <property type="entry name" value="SIDEROPHORE IRON TRANSPORTER, PUTATIVE (AFU_ORTHOLOGUE AFUA_3G03440)-RELATED"/>
    <property type="match status" value="1"/>
</dbReference>
<evidence type="ECO:0000313" key="8">
    <source>
        <dbReference type="Proteomes" id="UP000277212"/>
    </source>
</evidence>
<dbReference type="Proteomes" id="UP000277212">
    <property type="component" value="Unassembled WGS sequence"/>
</dbReference>
<evidence type="ECO:0000256" key="5">
    <source>
        <dbReference type="SAM" id="MobiDB-lite"/>
    </source>
</evidence>
<accession>A0A3M2SGW1</accession>
<feature type="transmembrane region" description="Helical" evidence="6">
    <location>
        <begin position="385"/>
        <end position="412"/>
    </location>
</feature>
<comment type="subcellular location">
    <subcellularLocation>
        <location evidence="1">Membrane</location>
        <topology evidence="1">Multi-pass membrane protein</topology>
    </subcellularLocation>
</comment>
<feature type="transmembrane region" description="Helical" evidence="6">
    <location>
        <begin position="45"/>
        <end position="64"/>
    </location>
</feature>
<dbReference type="SUPFAM" id="SSF103473">
    <property type="entry name" value="MFS general substrate transporter"/>
    <property type="match status" value="2"/>
</dbReference>
<evidence type="ECO:0000256" key="6">
    <source>
        <dbReference type="SAM" id="Phobius"/>
    </source>
</evidence>
<gene>
    <name evidence="7" type="ORF">CDV36_003946</name>
</gene>
<sequence length="553" mass="59632">MGFASKWLLAFAYTGAYLTLFVVAMQQHVITAMTPYITSDFSSHSLIPVISQMAFIILGIVSLAMSRLVDLWGLAQGFGVMVLATIFGLLLMMFCQNIEMYTAAVVIHEIGYGGILYTLLVFVTQNAKFKYRPLAIGFTKVPYIATTFAGPRAAEAFYSHGLTKWAFGSFVIILPSVTGPLSCILLYSQWKMRGTSSCVESQNEQVKGGVIGILIRYLKDFDVVGIFLTCVGLILFLLPFNLAATGLNGWKSATIISMILVGFTLLVLVALYEYFIAPSKFLPFELLRDRVVWGACLSVCGVYTSLFCWFSYFTSHLQVVHDMGIGEAGYLANTNYVGTGVAAVVAGICMRYLGRARTTTLAALTIHTLGTGMMIQFTSSGSSSALGGIIASQVLISLSAGIHAVGANIGALDGASQSTLSMRLALVYLSSMIGSSIALAISGAIWTNILPGRLASNLAGLGLTSEEETSIYGSLIAQLSYDIGTPVRDAIIRSYRDMFRILMIVATATSVVSWVGALMMRDITASDRDAKEEESELEQPHQIRGDTVNVSEK</sequence>
<dbReference type="EMBL" id="NKUJ01000048">
    <property type="protein sequence ID" value="RMJ16362.1"/>
    <property type="molecule type" value="Genomic_DNA"/>
</dbReference>
<reference evidence="7 8" key="1">
    <citation type="submission" date="2017-06" db="EMBL/GenBank/DDBJ databases">
        <title>Comparative genomic analysis of Ambrosia Fusariam Clade fungi.</title>
        <authorList>
            <person name="Stajich J.E."/>
            <person name="Carrillo J."/>
            <person name="Kijimoto T."/>
            <person name="Eskalen A."/>
            <person name="O'Donnell K."/>
            <person name="Kasson M."/>
        </authorList>
    </citation>
    <scope>NUCLEOTIDE SEQUENCE [LARGE SCALE GENOMIC DNA]</scope>
    <source>
        <strain evidence="7">UCR3666</strain>
    </source>
</reference>
<evidence type="ECO:0000256" key="3">
    <source>
        <dbReference type="ARBA" id="ARBA00022989"/>
    </source>
</evidence>
<feature type="transmembrane region" description="Helical" evidence="6">
    <location>
        <begin position="334"/>
        <end position="354"/>
    </location>
</feature>
<dbReference type="GO" id="GO:0005886">
    <property type="term" value="C:plasma membrane"/>
    <property type="evidence" value="ECO:0007669"/>
    <property type="project" value="TreeGrafter"/>
</dbReference>
<feature type="transmembrane region" description="Helical" evidence="6">
    <location>
        <begin position="498"/>
        <end position="519"/>
    </location>
</feature>
<proteinExistence type="predicted"/>
<dbReference type="AlphaFoldDB" id="A0A3M2SGW1"/>
<keyword evidence="2 6" id="KW-0812">Transmembrane</keyword>
<organism evidence="7 8">
    <name type="scientific">Fusarium kuroshium</name>
    <dbReference type="NCBI Taxonomy" id="2010991"/>
    <lineage>
        <taxon>Eukaryota</taxon>
        <taxon>Fungi</taxon>
        <taxon>Dikarya</taxon>
        <taxon>Ascomycota</taxon>
        <taxon>Pezizomycotina</taxon>
        <taxon>Sordariomycetes</taxon>
        <taxon>Hypocreomycetidae</taxon>
        <taxon>Hypocreales</taxon>
        <taxon>Nectriaceae</taxon>
        <taxon>Fusarium</taxon>
        <taxon>Fusarium solani species complex</taxon>
    </lineage>
</organism>
<feature type="transmembrane region" description="Helical" evidence="6">
    <location>
        <begin position="100"/>
        <end position="122"/>
    </location>
</feature>
<dbReference type="Gene3D" id="1.20.1250.20">
    <property type="entry name" value="MFS general substrate transporter like domains"/>
    <property type="match status" value="2"/>
</dbReference>
<dbReference type="InterPro" id="IPR036259">
    <property type="entry name" value="MFS_trans_sf"/>
</dbReference>
<feature type="transmembrane region" description="Helical" evidence="6">
    <location>
        <begin position="134"/>
        <end position="153"/>
    </location>
</feature>
<name>A0A3M2SGW1_9HYPO</name>
<feature type="transmembrane region" description="Helical" evidence="6">
    <location>
        <begin position="424"/>
        <end position="446"/>
    </location>
</feature>
<feature type="transmembrane region" description="Helical" evidence="6">
    <location>
        <begin position="291"/>
        <end position="314"/>
    </location>
</feature>
<dbReference type="OrthoDB" id="2241241at2759"/>
<feature type="transmembrane region" description="Helical" evidence="6">
    <location>
        <begin position="223"/>
        <end position="244"/>
    </location>
</feature>
<evidence type="ECO:0000313" key="7">
    <source>
        <dbReference type="EMBL" id="RMJ16362.1"/>
    </source>
</evidence>
<feature type="transmembrane region" description="Helical" evidence="6">
    <location>
        <begin position="165"/>
        <end position="187"/>
    </location>
</feature>
<keyword evidence="3 6" id="KW-1133">Transmembrane helix</keyword>
<evidence type="ECO:0000256" key="4">
    <source>
        <dbReference type="ARBA" id="ARBA00023136"/>
    </source>
</evidence>
<feature type="transmembrane region" description="Helical" evidence="6">
    <location>
        <begin position="250"/>
        <end position="271"/>
    </location>
</feature>
<dbReference type="GO" id="GO:0022857">
    <property type="term" value="F:transmembrane transporter activity"/>
    <property type="evidence" value="ECO:0007669"/>
    <property type="project" value="TreeGrafter"/>
</dbReference>
<feature type="transmembrane region" description="Helical" evidence="6">
    <location>
        <begin position="361"/>
        <end position="379"/>
    </location>
</feature>